<dbReference type="InterPro" id="IPR011009">
    <property type="entry name" value="Kinase-like_dom_sf"/>
</dbReference>
<dbReference type="InterPro" id="IPR045544">
    <property type="entry name" value="TCAD9"/>
</dbReference>
<evidence type="ECO:0000313" key="2">
    <source>
        <dbReference type="EMBL" id="GHO45065.1"/>
    </source>
</evidence>
<dbReference type="RefSeq" id="WP_236031177.1">
    <property type="nucleotide sequence ID" value="NZ_BNJF01000001.1"/>
</dbReference>
<feature type="domain" description="Ternary complex associated" evidence="1">
    <location>
        <begin position="153"/>
        <end position="291"/>
    </location>
</feature>
<dbReference type="Pfam" id="PF19974">
    <property type="entry name" value="TCAD9"/>
    <property type="match status" value="2"/>
</dbReference>
<keyword evidence="3" id="KW-1185">Reference proteome</keyword>
<dbReference type="AlphaFoldDB" id="A0A8J3MU51"/>
<evidence type="ECO:0000313" key="3">
    <source>
        <dbReference type="Proteomes" id="UP000612362"/>
    </source>
</evidence>
<proteinExistence type="predicted"/>
<evidence type="ECO:0000259" key="1">
    <source>
        <dbReference type="Pfam" id="PF19974"/>
    </source>
</evidence>
<reference evidence="2" key="1">
    <citation type="submission" date="2020-10" db="EMBL/GenBank/DDBJ databases">
        <title>Taxonomic study of unclassified bacteria belonging to the class Ktedonobacteria.</title>
        <authorList>
            <person name="Yabe S."/>
            <person name="Wang C.M."/>
            <person name="Zheng Y."/>
            <person name="Sakai Y."/>
            <person name="Cavaletti L."/>
            <person name="Monciardini P."/>
            <person name="Donadio S."/>
        </authorList>
    </citation>
    <scope>NUCLEOTIDE SEQUENCE</scope>
    <source>
        <strain evidence="2">SOSP1-1</strain>
    </source>
</reference>
<dbReference type="EMBL" id="BNJF01000001">
    <property type="protein sequence ID" value="GHO45065.1"/>
    <property type="molecule type" value="Genomic_DNA"/>
</dbReference>
<sequence>MVVTKFGASPKIEDESRNFDAFVRPFVGGGRNTTIQEIRFTPLLGGIVYSLLGAANEQLDDFGSFYEHAQIKDIYQVLDNLFFDTCQSWYANRGNQQLCDLTSDYQHTFGPISRPLEDNLDDYILAHGERFILPSLNDEERAFTNPLPAMHRSFRRSTYLCTTHGDLNHHNMLIDKEHHTWLIDFQGTGKGHYLRDLAMLDSVVRFQLLPTREASLAECLHMEEALCSITRFPELEQVRDNFTTTNTKLHKAFLTVIHIRLIARQFIGSQSNNDMTEYFIALLHNALRTLTFTTLKLRQREYALLSASLLIDKIDNRK</sequence>
<dbReference type="SUPFAM" id="SSF56112">
    <property type="entry name" value="Protein kinase-like (PK-like)"/>
    <property type="match status" value="1"/>
</dbReference>
<organism evidence="2 3">
    <name type="scientific">Ktedonospora formicarum</name>
    <dbReference type="NCBI Taxonomy" id="2778364"/>
    <lineage>
        <taxon>Bacteria</taxon>
        <taxon>Bacillati</taxon>
        <taxon>Chloroflexota</taxon>
        <taxon>Ktedonobacteria</taxon>
        <taxon>Ktedonobacterales</taxon>
        <taxon>Ktedonobacteraceae</taxon>
        <taxon>Ktedonospora</taxon>
    </lineage>
</organism>
<gene>
    <name evidence="2" type="ORF">KSX_32280</name>
</gene>
<dbReference type="Proteomes" id="UP000612362">
    <property type="component" value="Unassembled WGS sequence"/>
</dbReference>
<name>A0A8J3MU51_9CHLR</name>
<protein>
    <recommendedName>
        <fullName evidence="1">Ternary complex associated domain-containing protein</fullName>
    </recommendedName>
</protein>
<comment type="caution">
    <text evidence="2">The sequence shown here is derived from an EMBL/GenBank/DDBJ whole genome shotgun (WGS) entry which is preliminary data.</text>
</comment>
<feature type="domain" description="Ternary complex associated" evidence="1">
    <location>
        <begin position="3"/>
        <end position="117"/>
    </location>
</feature>
<dbReference type="Gene3D" id="3.90.1200.10">
    <property type="match status" value="1"/>
</dbReference>
<accession>A0A8J3MU51</accession>